<organism evidence="2 3">
    <name type="scientific">Exophiala bonariae</name>
    <dbReference type="NCBI Taxonomy" id="1690606"/>
    <lineage>
        <taxon>Eukaryota</taxon>
        <taxon>Fungi</taxon>
        <taxon>Dikarya</taxon>
        <taxon>Ascomycota</taxon>
        <taxon>Pezizomycotina</taxon>
        <taxon>Eurotiomycetes</taxon>
        <taxon>Chaetothyriomycetidae</taxon>
        <taxon>Chaetothyriales</taxon>
        <taxon>Herpotrichiellaceae</taxon>
        <taxon>Exophiala</taxon>
    </lineage>
</organism>
<feature type="compositionally biased region" description="Low complexity" evidence="1">
    <location>
        <begin position="71"/>
        <end position="92"/>
    </location>
</feature>
<evidence type="ECO:0000313" key="2">
    <source>
        <dbReference type="EMBL" id="KAK5044534.1"/>
    </source>
</evidence>
<comment type="caution">
    <text evidence="2">The sequence shown here is derived from an EMBL/GenBank/DDBJ whole genome shotgun (WGS) entry which is preliminary data.</text>
</comment>
<keyword evidence="3" id="KW-1185">Reference proteome</keyword>
<dbReference type="Proteomes" id="UP001358417">
    <property type="component" value="Unassembled WGS sequence"/>
</dbReference>
<gene>
    <name evidence="2" type="ORF">LTR84_010658</name>
</gene>
<dbReference type="RefSeq" id="XP_064700192.1">
    <property type="nucleotide sequence ID" value="XM_064854193.1"/>
</dbReference>
<feature type="region of interest" description="Disordered" evidence="1">
    <location>
        <begin position="452"/>
        <end position="493"/>
    </location>
</feature>
<dbReference type="AlphaFoldDB" id="A0AAV9MVI6"/>
<name>A0AAV9MVI6_9EURO</name>
<reference evidence="2 3" key="1">
    <citation type="submission" date="2023-08" db="EMBL/GenBank/DDBJ databases">
        <title>Black Yeasts Isolated from many extreme environments.</title>
        <authorList>
            <person name="Coleine C."/>
            <person name="Stajich J.E."/>
            <person name="Selbmann L."/>
        </authorList>
    </citation>
    <scope>NUCLEOTIDE SEQUENCE [LARGE SCALE GENOMIC DNA]</scope>
    <source>
        <strain evidence="2 3">CCFEE 5792</strain>
    </source>
</reference>
<feature type="compositionally biased region" description="Basic and acidic residues" evidence="1">
    <location>
        <begin position="454"/>
        <end position="483"/>
    </location>
</feature>
<evidence type="ECO:0000256" key="1">
    <source>
        <dbReference type="SAM" id="MobiDB-lite"/>
    </source>
</evidence>
<dbReference type="EMBL" id="JAVRRD010000047">
    <property type="protein sequence ID" value="KAK5044534.1"/>
    <property type="molecule type" value="Genomic_DNA"/>
</dbReference>
<protein>
    <submittedName>
        <fullName evidence="2">Uncharacterized protein</fullName>
    </submittedName>
</protein>
<accession>A0AAV9MVI6</accession>
<dbReference type="GeneID" id="89978814"/>
<proteinExistence type="predicted"/>
<evidence type="ECO:0000313" key="3">
    <source>
        <dbReference type="Proteomes" id="UP001358417"/>
    </source>
</evidence>
<feature type="region of interest" description="Disordered" evidence="1">
    <location>
        <begin position="55"/>
        <end position="152"/>
    </location>
</feature>
<feature type="compositionally biased region" description="Acidic residues" evidence="1">
    <location>
        <begin position="120"/>
        <end position="135"/>
    </location>
</feature>
<sequence length="493" mass="54274">MPAEAHLDQVGTNRRIRRALNKGQSGLPRDWELLEANWPTDFKSKNTTRIQKGLSFPIGFVPGSSVQNRQSTTPTSKPATSSTISSTASSSAKKPKHALPKPKTGGWSKPKFPVTRLELSSDEDDQATTDSDDSDKDNVTQLPTKRDSDGKAKIVTIGRASSTVEEDFGSGGRPAMVGGLSSLGQRWKKLGQEHAFAPQEPGGNEALLGLWKPDTSIRRIVLGRVTTHGTIEFILRDFTGDFQKFEPAERDQQRFKSNVPLAGDLDTLADRIQWTHELPDHITESDLINFICDDTKGKGHPWRGASDIAKTMDLGALWRLIENNDCDFKNTLAVPYTYDPARQMATISQVMVMFKAQVTDNEETIKKLGRAKFTNVLSPIKILQDTLFKLWQSTFEIQKTLIESRRQAFVSVTDVGVPPSILDLFKMNVDGGTVTWTQGALEADIEAAVAAAKQESDEKKKREEARIAEEKGQQHNGTRKDDGSAGVNGNGDA</sequence>